<feature type="transmembrane region" description="Helical" evidence="6">
    <location>
        <begin position="272"/>
        <end position="295"/>
    </location>
</feature>
<feature type="transmembrane region" description="Helical" evidence="6">
    <location>
        <begin position="21"/>
        <end position="44"/>
    </location>
</feature>
<evidence type="ECO:0000313" key="9">
    <source>
        <dbReference type="EMBL" id="SVB53389.1"/>
    </source>
</evidence>
<evidence type="ECO:0000259" key="8">
    <source>
        <dbReference type="Pfam" id="PF12704"/>
    </source>
</evidence>
<accession>A0A382ESQ5</accession>
<dbReference type="EMBL" id="UINC01045978">
    <property type="protein sequence ID" value="SVB53389.1"/>
    <property type="molecule type" value="Genomic_DNA"/>
</dbReference>
<dbReference type="PANTHER" id="PTHR30489:SF0">
    <property type="entry name" value="LIPOPROTEIN-RELEASING SYSTEM TRANSMEMBRANE PROTEIN LOLE"/>
    <property type="match status" value="1"/>
</dbReference>
<evidence type="ECO:0000256" key="3">
    <source>
        <dbReference type="ARBA" id="ARBA00022692"/>
    </source>
</evidence>
<proteinExistence type="predicted"/>
<comment type="subcellular location">
    <subcellularLocation>
        <location evidence="1">Cell membrane</location>
        <topology evidence="1">Multi-pass membrane protein</topology>
    </subcellularLocation>
</comment>
<dbReference type="PANTHER" id="PTHR30489">
    <property type="entry name" value="LIPOPROTEIN-RELEASING SYSTEM TRANSMEMBRANE PROTEIN LOLE"/>
    <property type="match status" value="1"/>
</dbReference>
<keyword evidence="5 6" id="KW-0472">Membrane</keyword>
<keyword evidence="4 6" id="KW-1133">Transmembrane helix</keyword>
<feature type="domain" description="MacB-like periplasmic core" evidence="8">
    <location>
        <begin position="20"/>
        <end position="228"/>
    </location>
</feature>
<evidence type="ECO:0000256" key="2">
    <source>
        <dbReference type="ARBA" id="ARBA00022475"/>
    </source>
</evidence>
<evidence type="ECO:0000256" key="1">
    <source>
        <dbReference type="ARBA" id="ARBA00004651"/>
    </source>
</evidence>
<dbReference type="GO" id="GO:0098797">
    <property type="term" value="C:plasma membrane protein complex"/>
    <property type="evidence" value="ECO:0007669"/>
    <property type="project" value="TreeGrafter"/>
</dbReference>
<organism evidence="9">
    <name type="scientific">marine metagenome</name>
    <dbReference type="NCBI Taxonomy" id="408172"/>
    <lineage>
        <taxon>unclassified sequences</taxon>
        <taxon>metagenomes</taxon>
        <taxon>ecological metagenomes</taxon>
    </lineage>
</organism>
<keyword evidence="2" id="KW-1003">Cell membrane</keyword>
<evidence type="ECO:0000256" key="5">
    <source>
        <dbReference type="ARBA" id="ARBA00023136"/>
    </source>
</evidence>
<protein>
    <recommendedName>
        <fullName evidence="10">ABC3 transporter permease protein domain-containing protein</fullName>
    </recommendedName>
</protein>
<evidence type="ECO:0000256" key="4">
    <source>
        <dbReference type="ARBA" id="ARBA00022989"/>
    </source>
</evidence>
<feature type="transmembrane region" description="Helical" evidence="6">
    <location>
        <begin position="316"/>
        <end position="343"/>
    </location>
</feature>
<gene>
    <name evidence="9" type="ORF">METZ01_LOCUS206243</name>
</gene>
<dbReference type="GO" id="GO:0044874">
    <property type="term" value="P:lipoprotein localization to outer membrane"/>
    <property type="evidence" value="ECO:0007669"/>
    <property type="project" value="TreeGrafter"/>
</dbReference>
<sequence>MWWILIKLAWRNLFRNTRRTFIAGTAIGIGLAALIFVDALWIGMEENMIRIATSSFLGDGQIHQEDFRQTQEVERTINQHHQVLSNLKQEEVVAHFTPRTFVFGMITSPAHVIAAALVGVDPVTEKYLSHVDEMITEGGYFEGDNERNIVIGSKMAEVLEVEIGDRVVATVSQAKTGDLAQEMFRISGVFHFHNHEMNRGMAFIRLEKSQQILGLKDDVHQIAIKFTDVKYGQDKLLPFWSKYSKYGNEAVSWTEILPELETIFEWTNVSKVLLGFVFFIIVVFGIINTLFMSLYERMFEFGVLRAVGTRPSRMAQLILFEAGSLGVLSIGIGIILGLITTYICSKTGIDYTGIEVAGVTIQELIYPVMVIDQFIFYPFWVLVFTTITGLYPAWYAARMSPAEAMRRVG</sequence>
<dbReference type="Pfam" id="PF12704">
    <property type="entry name" value="MacB_PCD"/>
    <property type="match status" value="1"/>
</dbReference>
<feature type="domain" description="ABC3 transporter permease C-terminal" evidence="7">
    <location>
        <begin position="273"/>
        <end position="401"/>
    </location>
</feature>
<keyword evidence="3 6" id="KW-0812">Transmembrane</keyword>
<evidence type="ECO:0000256" key="6">
    <source>
        <dbReference type="SAM" id="Phobius"/>
    </source>
</evidence>
<dbReference type="InterPro" id="IPR003838">
    <property type="entry name" value="ABC3_permease_C"/>
</dbReference>
<evidence type="ECO:0000259" key="7">
    <source>
        <dbReference type="Pfam" id="PF02687"/>
    </source>
</evidence>
<dbReference type="AlphaFoldDB" id="A0A382ESQ5"/>
<dbReference type="InterPro" id="IPR051447">
    <property type="entry name" value="Lipoprotein-release_system"/>
</dbReference>
<evidence type="ECO:0008006" key="10">
    <source>
        <dbReference type="Google" id="ProtNLM"/>
    </source>
</evidence>
<dbReference type="InterPro" id="IPR025857">
    <property type="entry name" value="MacB_PCD"/>
</dbReference>
<reference evidence="9" key="1">
    <citation type="submission" date="2018-05" db="EMBL/GenBank/DDBJ databases">
        <authorList>
            <person name="Lanie J.A."/>
            <person name="Ng W.-L."/>
            <person name="Kazmierczak K.M."/>
            <person name="Andrzejewski T.M."/>
            <person name="Davidsen T.M."/>
            <person name="Wayne K.J."/>
            <person name="Tettelin H."/>
            <person name="Glass J.I."/>
            <person name="Rusch D."/>
            <person name="Podicherti R."/>
            <person name="Tsui H.-C.T."/>
            <person name="Winkler M.E."/>
        </authorList>
    </citation>
    <scope>NUCLEOTIDE SEQUENCE</scope>
</reference>
<name>A0A382ESQ5_9ZZZZ</name>
<feature type="transmembrane region" description="Helical" evidence="6">
    <location>
        <begin position="374"/>
        <end position="397"/>
    </location>
</feature>
<dbReference type="Pfam" id="PF02687">
    <property type="entry name" value="FtsX"/>
    <property type="match status" value="1"/>
</dbReference>